<organism evidence="1 2">
    <name type="scientific">Pluteus cervinus</name>
    <dbReference type="NCBI Taxonomy" id="181527"/>
    <lineage>
        <taxon>Eukaryota</taxon>
        <taxon>Fungi</taxon>
        <taxon>Dikarya</taxon>
        <taxon>Basidiomycota</taxon>
        <taxon>Agaricomycotina</taxon>
        <taxon>Agaricomycetes</taxon>
        <taxon>Agaricomycetidae</taxon>
        <taxon>Agaricales</taxon>
        <taxon>Pluteineae</taxon>
        <taxon>Pluteaceae</taxon>
        <taxon>Pluteus</taxon>
    </lineage>
</organism>
<accession>A0ACD3ANR9</accession>
<evidence type="ECO:0000313" key="2">
    <source>
        <dbReference type="Proteomes" id="UP000308600"/>
    </source>
</evidence>
<proteinExistence type="predicted"/>
<dbReference type="Proteomes" id="UP000308600">
    <property type="component" value="Unassembled WGS sequence"/>
</dbReference>
<sequence>MQVPEPHAIFPLTLFDILLVDATVSFSWLIKGKPDTQLIRSAIGRVVQKWPLLAGRVEYSKNEYPYPLQLRVPLSPDLNELKEEYKTFEFTETTSSVPLSQYVQLPIPTVHPSLPSSLTRHTSTPRRTYEWIAQSLPLLWWHVTRFPSSVGGPGITDDYAVIGLSFSHGVFDGAGAAFVLHAVEAEMYNRDWKVPPLLHEGLNENPLTRDIGERTEALPSKEREHLGRYKLFIPAGVLAAARAVCWTLWENYWNGATEKTLVLSSKMVNRLVDGVKDELIHEGITIRVTTGDILAAWMYKTIYSGDSPGKKSTFLTYVGSYRPIFAPEGSLDSYLHNCFLLLPYPLFTLSELQAIPLHELSSTLAQVRESRSPEGLLDAYAFLENSFTKAKPLAHWLRYPGADETLSMSNKTVFKIGEIDWGRVGGRETMCSYQTVFGPYPMSNWVGMNGWIKGIRCVDEDRLVIQMALSREKWAKVESAVDMLEKEVERGLNIRA</sequence>
<name>A0ACD3ANR9_9AGAR</name>
<evidence type="ECO:0000313" key="1">
    <source>
        <dbReference type="EMBL" id="TFK67257.1"/>
    </source>
</evidence>
<gene>
    <name evidence="1" type="ORF">BDN72DRAFT_770884</name>
</gene>
<protein>
    <submittedName>
        <fullName evidence="1">Uncharacterized protein</fullName>
    </submittedName>
</protein>
<dbReference type="EMBL" id="ML208380">
    <property type="protein sequence ID" value="TFK67257.1"/>
    <property type="molecule type" value="Genomic_DNA"/>
</dbReference>
<keyword evidence="2" id="KW-1185">Reference proteome</keyword>
<reference evidence="1 2" key="1">
    <citation type="journal article" date="2019" name="Nat. Ecol. Evol.">
        <title>Megaphylogeny resolves global patterns of mushroom evolution.</title>
        <authorList>
            <person name="Varga T."/>
            <person name="Krizsan K."/>
            <person name="Foldi C."/>
            <person name="Dima B."/>
            <person name="Sanchez-Garcia M."/>
            <person name="Sanchez-Ramirez S."/>
            <person name="Szollosi G.J."/>
            <person name="Szarkandi J.G."/>
            <person name="Papp V."/>
            <person name="Albert L."/>
            <person name="Andreopoulos W."/>
            <person name="Angelini C."/>
            <person name="Antonin V."/>
            <person name="Barry K.W."/>
            <person name="Bougher N.L."/>
            <person name="Buchanan P."/>
            <person name="Buyck B."/>
            <person name="Bense V."/>
            <person name="Catcheside P."/>
            <person name="Chovatia M."/>
            <person name="Cooper J."/>
            <person name="Damon W."/>
            <person name="Desjardin D."/>
            <person name="Finy P."/>
            <person name="Geml J."/>
            <person name="Haridas S."/>
            <person name="Hughes K."/>
            <person name="Justo A."/>
            <person name="Karasinski D."/>
            <person name="Kautmanova I."/>
            <person name="Kiss B."/>
            <person name="Kocsube S."/>
            <person name="Kotiranta H."/>
            <person name="LaButti K.M."/>
            <person name="Lechner B.E."/>
            <person name="Liimatainen K."/>
            <person name="Lipzen A."/>
            <person name="Lukacs Z."/>
            <person name="Mihaltcheva S."/>
            <person name="Morgado L.N."/>
            <person name="Niskanen T."/>
            <person name="Noordeloos M.E."/>
            <person name="Ohm R.A."/>
            <person name="Ortiz-Santana B."/>
            <person name="Ovrebo C."/>
            <person name="Racz N."/>
            <person name="Riley R."/>
            <person name="Savchenko A."/>
            <person name="Shiryaev A."/>
            <person name="Soop K."/>
            <person name="Spirin V."/>
            <person name="Szebenyi C."/>
            <person name="Tomsovsky M."/>
            <person name="Tulloss R.E."/>
            <person name="Uehling J."/>
            <person name="Grigoriev I.V."/>
            <person name="Vagvolgyi C."/>
            <person name="Papp T."/>
            <person name="Martin F.M."/>
            <person name="Miettinen O."/>
            <person name="Hibbett D.S."/>
            <person name="Nagy L.G."/>
        </authorList>
    </citation>
    <scope>NUCLEOTIDE SEQUENCE [LARGE SCALE GENOMIC DNA]</scope>
    <source>
        <strain evidence="1 2">NL-1719</strain>
    </source>
</reference>